<gene>
    <name evidence="1" type="ORF">FHR87_001855</name>
</gene>
<evidence type="ECO:0000313" key="1">
    <source>
        <dbReference type="EMBL" id="MBB3103459.1"/>
    </source>
</evidence>
<name>A0A839T377_AZOMA</name>
<keyword evidence="2" id="KW-1185">Reference proteome</keyword>
<dbReference type="InterPro" id="IPR008551">
    <property type="entry name" value="TANGO2"/>
</dbReference>
<dbReference type="PANTHER" id="PTHR17985">
    <property type="entry name" value="SER/THR-RICH PROTEIN T10 IN DGCR REGION"/>
    <property type="match status" value="1"/>
</dbReference>
<dbReference type="RefSeq" id="WP_183166401.1">
    <property type="nucleotide sequence ID" value="NZ_JACHXI010000007.1"/>
</dbReference>
<organism evidence="1 2">
    <name type="scientific">Azomonas macrocytogenes</name>
    <name type="common">Azotobacter macrocytogenes</name>
    <dbReference type="NCBI Taxonomy" id="69962"/>
    <lineage>
        <taxon>Bacteria</taxon>
        <taxon>Pseudomonadati</taxon>
        <taxon>Pseudomonadota</taxon>
        <taxon>Gammaproteobacteria</taxon>
        <taxon>Pseudomonadales</taxon>
        <taxon>Pseudomonadaceae</taxon>
        <taxon>Azomonas</taxon>
    </lineage>
</organism>
<dbReference type="EMBL" id="JACHXI010000007">
    <property type="protein sequence ID" value="MBB3103459.1"/>
    <property type="molecule type" value="Genomic_DNA"/>
</dbReference>
<dbReference type="PANTHER" id="PTHR17985:SF8">
    <property type="entry name" value="TRANSPORT AND GOLGI ORGANIZATION PROTEIN 2 HOMOLOG"/>
    <property type="match status" value="1"/>
</dbReference>
<evidence type="ECO:0000313" key="2">
    <source>
        <dbReference type="Proteomes" id="UP000549250"/>
    </source>
</evidence>
<protein>
    <submittedName>
        <fullName evidence="1">Uncharacterized protein with NRDE domain</fullName>
    </submittedName>
</protein>
<proteinExistence type="predicted"/>
<dbReference type="AlphaFoldDB" id="A0A839T377"/>
<sequence>MCLIVFAWRPDHPLPLIVAANRDEYHDRPTLPLAPWDDCPAIVAGRDLKTRGTWMGIGPGGRFAALTNIRDPRHPVGHASRGALPEGFLRGSQSPLEYLQQIVPQRHCYSGFNLLVGDAHQLCHLNSQEGLVRVVPPGLHGLSNATLNTPWPKLHKARTTLAGHLAKWQPDDRPGIDALLNILADTERAPDEELPMTGIALERERMLSSIFVLGTDYGTRSSTILLRHAGGACEIVERGFDRQGTEQSEVRLHYAAPGDTA</sequence>
<dbReference type="Proteomes" id="UP000549250">
    <property type="component" value="Unassembled WGS sequence"/>
</dbReference>
<dbReference type="Pfam" id="PF05742">
    <property type="entry name" value="TANGO2"/>
    <property type="match status" value="1"/>
</dbReference>
<comment type="caution">
    <text evidence="1">The sequence shown here is derived from an EMBL/GenBank/DDBJ whole genome shotgun (WGS) entry which is preliminary data.</text>
</comment>
<accession>A0A839T377</accession>
<reference evidence="1 2" key="1">
    <citation type="submission" date="2020-08" db="EMBL/GenBank/DDBJ databases">
        <title>Genomic Encyclopedia of Type Strains, Phase III (KMG-III): the genomes of soil and plant-associated and newly described type strains.</title>
        <authorList>
            <person name="Whitman W."/>
        </authorList>
    </citation>
    <scope>NUCLEOTIDE SEQUENCE [LARGE SCALE GENOMIC DNA]</scope>
    <source>
        <strain evidence="1 2">CECT 4462</strain>
    </source>
</reference>